<protein>
    <submittedName>
        <fullName evidence="2">Uncharacterized protein</fullName>
    </submittedName>
</protein>
<organism evidence="2 3">
    <name type="scientific">Microthlaspi erraticum</name>
    <dbReference type="NCBI Taxonomy" id="1685480"/>
    <lineage>
        <taxon>Eukaryota</taxon>
        <taxon>Viridiplantae</taxon>
        <taxon>Streptophyta</taxon>
        <taxon>Embryophyta</taxon>
        <taxon>Tracheophyta</taxon>
        <taxon>Spermatophyta</taxon>
        <taxon>Magnoliopsida</taxon>
        <taxon>eudicotyledons</taxon>
        <taxon>Gunneridae</taxon>
        <taxon>Pentapetalae</taxon>
        <taxon>rosids</taxon>
        <taxon>malvids</taxon>
        <taxon>Brassicales</taxon>
        <taxon>Brassicaceae</taxon>
        <taxon>Coluteocarpeae</taxon>
        <taxon>Microthlaspi</taxon>
    </lineage>
</organism>
<gene>
    <name evidence="2" type="ORF">MERR_LOCUS23680</name>
</gene>
<reference evidence="2" key="1">
    <citation type="submission" date="2020-01" db="EMBL/GenBank/DDBJ databases">
        <authorList>
            <person name="Mishra B."/>
        </authorList>
    </citation>
    <scope>NUCLEOTIDE SEQUENCE [LARGE SCALE GENOMIC DNA]</scope>
</reference>
<evidence type="ECO:0000313" key="2">
    <source>
        <dbReference type="EMBL" id="CAA7036445.1"/>
    </source>
</evidence>
<feature type="region of interest" description="Disordered" evidence="1">
    <location>
        <begin position="98"/>
        <end position="130"/>
    </location>
</feature>
<dbReference type="EMBL" id="CACVBM020001163">
    <property type="protein sequence ID" value="CAA7036445.1"/>
    <property type="molecule type" value="Genomic_DNA"/>
</dbReference>
<sequence>MTQIDGNLSVSTSAYECNAILTNAHPKVVSEAVEATKAAYSSFEGRFTVLNGESSDCRRGEVPCEDLDVGSDILNICIHLAFAFCIVLYLELMAKEQTGGDDRKWTRRRSEQSDGESLTEQSIEQRKQSA</sequence>
<dbReference type="AlphaFoldDB" id="A0A6D2J9W6"/>
<comment type="caution">
    <text evidence="2">The sequence shown here is derived from an EMBL/GenBank/DDBJ whole genome shotgun (WGS) entry which is preliminary data.</text>
</comment>
<proteinExistence type="predicted"/>
<evidence type="ECO:0000313" key="3">
    <source>
        <dbReference type="Proteomes" id="UP000467841"/>
    </source>
</evidence>
<evidence type="ECO:0000256" key="1">
    <source>
        <dbReference type="SAM" id="MobiDB-lite"/>
    </source>
</evidence>
<feature type="compositionally biased region" description="Basic and acidic residues" evidence="1">
    <location>
        <begin position="98"/>
        <end position="112"/>
    </location>
</feature>
<name>A0A6D2J9W6_9BRAS</name>
<keyword evidence="3" id="KW-1185">Reference proteome</keyword>
<dbReference type="Proteomes" id="UP000467841">
    <property type="component" value="Unassembled WGS sequence"/>
</dbReference>
<accession>A0A6D2J9W6</accession>